<name>A0ACC6SY88_9HYPH</name>
<comment type="caution">
    <text evidence="1">The sequence shown here is derived from an EMBL/GenBank/DDBJ whole genome shotgun (WGS) entry which is preliminary data.</text>
</comment>
<dbReference type="Proteomes" id="UP001480082">
    <property type="component" value="Unassembled WGS sequence"/>
</dbReference>
<accession>A0ACC6SY88</accession>
<dbReference type="EMBL" id="JAMYRI010000006">
    <property type="protein sequence ID" value="MER9284713.1"/>
    <property type="molecule type" value="Genomic_DNA"/>
</dbReference>
<protein>
    <submittedName>
        <fullName evidence="1">GNAT family N-acetyltransferase</fullName>
    </submittedName>
</protein>
<evidence type="ECO:0000313" key="2">
    <source>
        <dbReference type="Proteomes" id="UP001480082"/>
    </source>
</evidence>
<gene>
    <name evidence="1" type="ORF">NKI81_12200</name>
</gene>
<sequence>MQPTIEPMRGHDIEVVARLRIAAFFEGTGRTLEEDAAGLRNLLTSDGVEKALVARVNDVPVGTCLLVRHELEPAHDLTPWLAGLVVDAGHRGKGTGTALVKAIEAHAASAGVETLYLYTWQARGFYAALGWDAIEVCEQDGETMMLMSRRLDHNVPRR</sequence>
<keyword evidence="2" id="KW-1185">Reference proteome</keyword>
<reference evidence="1 2" key="1">
    <citation type="journal article" date="2024" name="Proc. Natl. Acad. Sci. U.S.A.">
        <title>The evolutionary genomics of adaptation to stress in wild rhizobium bacteria.</title>
        <authorList>
            <person name="Kehlet-Delgado H."/>
            <person name="Montoya A.P."/>
            <person name="Jensen K.T."/>
            <person name="Wendlandt C.E."/>
            <person name="Dexheimer C."/>
            <person name="Roberts M."/>
            <person name="Torres Martinez L."/>
            <person name="Friesen M.L."/>
            <person name="Griffitts J.S."/>
            <person name="Porter S.S."/>
        </authorList>
    </citation>
    <scope>NUCLEOTIDE SEQUENCE [LARGE SCALE GENOMIC DNA]</scope>
    <source>
        <strain evidence="1 2">M0468</strain>
    </source>
</reference>
<organism evidence="1 2">
    <name type="scientific">Mesorhizobium australicum</name>
    <dbReference type="NCBI Taxonomy" id="536018"/>
    <lineage>
        <taxon>Bacteria</taxon>
        <taxon>Pseudomonadati</taxon>
        <taxon>Pseudomonadota</taxon>
        <taxon>Alphaproteobacteria</taxon>
        <taxon>Hyphomicrobiales</taxon>
        <taxon>Phyllobacteriaceae</taxon>
        <taxon>Mesorhizobium</taxon>
    </lineage>
</organism>
<evidence type="ECO:0000313" key="1">
    <source>
        <dbReference type="EMBL" id="MER9284713.1"/>
    </source>
</evidence>
<proteinExistence type="predicted"/>